<dbReference type="RefSeq" id="WP_179632576.1">
    <property type="nucleotide sequence ID" value="NZ_JACCFH010000001.1"/>
</dbReference>
<dbReference type="Pfam" id="PF01168">
    <property type="entry name" value="Ala_racemase_N"/>
    <property type="match status" value="1"/>
</dbReference>
<sequence length="382" mass="40324">MNTTLTALETPALLLDAPRLHANIARMKTRMAALGVTLRPHVKTAKCIEVARATDGEGAPPGPITVSTLREADQFADHGWTDITYAVGLTPNKCAHVRRLLDRGVALTVILDSVDAARALSAASADWPTPVAVLIEIDTDGQRAGLPPEAPELLDIAAALVGPGVRLRGVLTHCGGSYHCHGAEALRAMAEQERAGAVRAAERLRAAGFDAPVVSVGATPTALFAERLDGVTEARPGVFVFHDLMMEALGVCSVDEIAVSVLTSVIGHRRDRGWTLVDAGWMALSRDRGLAGEFTDHGLGLVCDADGQPIGGGDWIVAAANQEHGLIAHRSGDTARLLDVPVGTLLRILPQHVCATAAQHPAYAVVDADGQVRARWPRFMGW</sequence>
<comment type="similarity">
    <text evidence="1">Belongs to the DSD1 family.</text>
</comment>
<evidence type="ECO:0000313" key="4">
    <source>
        <dbReference type="EMBL" id="NYG31600.1"/>
    </source>
</evidence>
<evidence type="ECO:0000256" key="2">
    <source>
        <dbReference type="ARBA" id="ARBA00023239"/>
    </source>
</evidence>
<dbReference type="Proteomes" id="UP000518288">
    <property type="component" value="Unassembled WGS sequence"/>
</dbReference>
<accession>A0A7Y9QUH2</accession>
<name>A0A7Y9QUH2_9BURK</name>
<keyword evidence="2" id="KW-0456">Lyase</keyword>
<dbReference type="Pfam" id="PF14031">
    <property type="entry name" value="D-ser_dehydrat"/>
    <property type="match status" value="1"/>
</dbReference>
<gene>
    <name evidence="4" type="ORF">BDD16_000586</name>
</gene>
<dbReference type="PANTHER" id="PTHR28004:SF2">
    <property type="entry name" value="D-SERINE DEHYDRATASE"/>
    <property type="match status" value="1"/>
</dbReference>
<dbReference type="GO" id="GO:0036088">
    <property type="term" value="P:D-serine catabolic process"/>
    <property type="evidence" value="ECO:0007669"/>
    <property type="project" value="TreeGrafter"/>
</dbReference>
<dbReference type="AlphaFoldDB" id="A0A7Y9QUH2"/>
<proteinExistence type="inferred from homology"/>
<dbReference type="Gene3D" id="3.20.20.10">
    <property type="entry name" value="Alanine racemase"/>
    <property type="match status" value="1"/>
</dbReference>
<keyword evidence="5" id="KW-1185">Reference proteome</keyword>
<feature type="domain" description="D-serine dehydratase-like" evidence="3">
    <location>
        <begin position="258"/>
        <end position="367"/>
    </location>
</feature>
<dbReference type="InterPro" id="IPR029066">
    <property type="entry name" value="PLP-binding_barrel"/>
</dbReference>
<dbReference type="GO" id="GO:0008721">
    <property type="term" value="F:D-serine ammonia-lyase activity"/>
    <property type="evidence" value="ECO:0007669"/>
    <property type="project" value="TreeGrafter"/>
</dbReference>
<reference evidence="4 5" key="1">
    <citation type="submission" date="2020-07" db="EMBL/GenBank/DDBJ databases">
        <title>Genomic Encyclopedia of Archaeal and Bacterial Type Strains, Phase II (KMG-II): from individual species to whole genera.</title>
        <authorList>
            <person name="Goeker M."/>
        </authorList>
    </citation>
    <scope>NUCLEOTIDE SEQUENCE [LARGE SCALE GENOMIC DNA]</scope>
    <source>
        <strain evidence="4 5">DSM 21226</strain>
    </source>
</reference>
<comment type="caution">
    <text evidence="4">The sequence shown here is derived from an EMBL/GenBank/DDBJ whole genome shotgun (WGS) entry which is preliminary data.</text>
</comment>
<protein>
    <submittedName>
        <fullName evidence="4">D-serine deaminase-like pyridoxal phosphate-dependent protein</fullName>
    </submittedName>
</protein>
<evidence type="ECO:0000259" key="3">
    <source>
        <dbReference type="SMART" id="SM01119"/>
    </source>
</evidence>
<dbReference type="Gene3D" id="2.40.37.20">
    <property type="entry name" value="D-serine dehydratase-like domain"/>
    <property type="match status" value="1"/>
</dbReference>
<evidence type="ECO:0000256" key="1">
    <source>
        <dbReference type="ARBA" id="ARBA00005323"/>
    </source>
</evidence>
<dbReference type="PANTHER" id="PTHR28004">
    <property type="entry name" value="ZGC:162816-RELATED"/>
    <property type="match status" value="1"/>
</dbReference>
<dbReference type="SUPFAM" id="SSF51419">
    <property type="entry name" value="PLP-binding barrel"/>
    <property type="match status" value="1"/>
</dbReference>
<dbReference type="InterPro" id="IPR001608">
    <property type="entry name" value="Ala_racemase_N"/>
</dbReference>
<dbReference type="InterPro" id="IPR051466">
    <property type="entry name" value="D-amino_acid_metab_enzyme"/>
</dbReference>
<dbReference type="InterPro" id="IPR042208">
    <property type="entry name" value="D-ser_dehydrat-like_sf"/>
</dbReference>
<dbReference type="EMBL" id="JACCFH010000001">
    <property type="protein sequence ID" value="NYG31600.1"/>
    <property type="molecule type" value="Genomic_DNA"/>
</dbReference>
<dbReference type="InterPro" id="IPR026956">
    <property type="entry name" value="D-ser_dehydrat-like_dom"/>
</dbReference>
<evidence type="ECO:0000313" key="5">
    <source>
        <dbReference type="Proteomes" id="UP000518288"/>
    </source>
</evidence>
<dbReference type="SMART" id="SM01119">
    <property type="entry name" value="D-ser_dehydrat"/>
    <property type="match status" value="1"/>
</dbReference>
<organism evidence="4 5">
    <name type="scientific">Sphaerotilus montanus</name>
    <dbReference type="NCBI Taxonomy" id="522889"/>
    <lineage>
        <taxon>Bacteria</taxon>
        <taxon>Pseudomonadati</taxon>
        <taxon>Pseudomonadota</taxon>
        <taxon>Betaproteobacteria</taxon>
        <taxon>Burkholderiales</taxon>
        <taxon>Sphaerotilaceae</taxon>
        <taxon>Sphaerotilus</taxon>
    </lineage>
</organism>